<keyword evidence="3" id="KW-1185">Reference proteome</keyword>
<dbReference type="OrthoDB" id="885476at2"/>
<dbReference type="Proteomes" id="UP000298471">
    <property type="component" value="Unassembled WGS sequence"/>
</dbReference>
<dbReference type="RefSeq" id="WP_135399059.1">
    <property type="nucleotide sequence ID" value="NZ_SRMB01000008.1"/>
</dbReference>
<keyword evidence="1" id="KW-0472">Membrane</keyword>
<gene>
    <name evidence="2" type="ORF">E5K02_24595</name>
</gene>
<dbReference type="AlphaFoldDB" id="A0A4Z0PUJ1"/>
<protein>
    <recommendedName>
        <fullName evidence="4">DUF3592 domain-containing protein</fullName>
    </recommendedName>
</protein>
<organism evidence="2 3">
    <name type="scientific">Hymenobacter metallicola</name>
    <dbReference type="NCBI Taxonomy" id="2563114"/>
    <lineage>
        <taxon>Bacteria</taxon>
        <taxon>Pseudomonadati</taxon>
        <taxon>Bacteroidota</taxon>
        <taxon>Cytophagia</taxon>
        <taxon>Cytophagales</taxon>
        <taxon>Hymenobacteraceae</taxon>
        <taxon>Hymenobacter</taxon>
    </lineage>
</organism>
<comment type="caution">
    <text evidence="2">The sequence shown here is derived from an EMBL/GenBank/DDBJ whole genome shotgun (WGS) entry which is preliminary data.</text>
</comment>
<evidence type="ECO:0000313" key="3">
    <source>
        <dbReference type="Proteomes" id="UP000298471"/>
    </source>
</evidence>
<keyword evidence="1" id="KW-0812">Transmembrane</keyword>
<name>A0A4Z0PUJ1_9BACT</name>
<dbReference type="EMBL" id="SRMB01000008">
    <property type="protein sequence ID" value="TGE20946.1"/>
    <property type="molecule type" value="Genomic_DNA"/>
</dbReference>
<evidence type="ECO:0000313" key="2">
    <source>
        <dbReference type="EMBL" id="TGE20946.1"/>
    </source>
</evidence>
<evidence type="ECO:0000256" key="1">
    <source>
        <dbReference type="SAM" id="Phobius"/>
    </source>
</evidence>
<reference evidence="2 3" key="1">
    <citation type="submission" date="2019-04" db="EMBL/GenBank/DDBJ databases">
        <authorList>
            <person name="Feng G."/>
            <person name="Zhang J."/>
            <person name="Zhu H."/>
        </authorList>
    </citation>
    <scope>NUCLEOTIDE SEQUENCE [LARGE SCALE GENOMIC DNA]</scope>
    <source>
        <strain evidence="2 3">9PBR-1</strain>
    </source>
</reference>
<evidence type="ECO:0008006" key="4">
    <source>
        <dbReference type="Google" id="ProtNLM"/>
    </source>
</evidence>
<proteinExistence type="predicted"/>
<accession>A0A4Z0PUJ1</accession>
<feature type="transmembrane region" description="Helical" evidence="1">
    <location>
        <begin position="34"/>
        <end position="53"/>
    </location>
</feature>
<keyword evidence="1" id="KW-1133">Transmembrane helix</keyword>
<sequence>MHIEFCNSYDRFAERTQHQTTLAKINKNSRKTSIGFSGWFGLVVIVLTLGSVLRTCVQGHQITQAFDGKTATIKAVGIDKKNFSGNSPVSRQFSYSYRFQLQGKWFEGNSQDPALRVGDSLLVDYVVDAPQYNRPHKTE</sequence>